<keyword evidence="1" id="KW-0479">Metal-binding</keyword>
<evidence type="ECO:0000313" key="3">
    <source>
        <dbReference type="EMBL" id="CAG2212519.1"/>
    </source>
</evidence>
<dbReference type="EMBL" id="CAJPWZ010001300">
    <property type="protein sequence ID" value="CAG2212519.1"/>
    <property type="molecule type" value="Genomic_DNA"/>
</dbReference>
<evidence type="ECO:0000256" key="1">
    <source>
        <dbReference type="PROSITE-ProRule" id="PRU00024"/>
    </source>
</evidence>
<dbReference type="SMART" id="SM00336">
    <property type="entry name" value="BBOX"/>
    <property type="match status" value="2"/>
</dbReference>
<evidence type="ECO:0000259" key="2">
    <source>
        <dbReference type="PROSITE" id="PS50119"/>
    </source>
</evidence>
<name>A0A8S3RW48_MYTED</name>
<dbReference type="AlphaFoldDB" id="A0A8S3RW48"/>
<sequence length="326" mass="37670">MAQAAASICEICTAGPGEHYCQQCDQLFCGSCKLSHLRTKISKNHMFLSGPNINKEEKPYCTEHEEMFLFYCSDCDTPVCRICSVENHSRHLMTDLTKSTEKLRSELVENIESKVTTSRQNVNKIENYTKAYREEVKAVIKTITEEGNYWKKLIDNKVDSFVKQVQDEEQKALHSMSALTKDYRKVFENCQQWQKNIKEIESIADVLLLKKLKKLKVDVDNIELKQVPERSSVSYRNKKPLGTEIGSLFGELQFKEGKALMEKNENQPKTRPQKFQKIYKYACSWCGNEKVVKNEPITARLGQGLSIVCTNRNCCCYNMSLWHNFI</sequence>
<proteinExistence type="predicted"/>
<dbReference type="GO" id="GO:0061630">
    <property type="term" value="F:ubiquitin protein ligase activity"/>
    <property type="evidence" value="ECO:0007669"/>
    <property type="project" value="TreeGrafter"/>
</dbReference>
<organism evidence="3 4">
    <name type="scientific">Mytilus edulis</name>
    <name type="common">Blue mussel</name>
    <dbReference type="NCBI Taxonomy" id="6550"/>
    <lineage>
        <taxon>Eukaryota</taxon>
        <taxon>Metazoa</taxon>
        <taxon>Spiralia</taxon>
        <taxon>Lophotrochozoa</taxon>
        <taxon>Mollusca</taxon>
        <taxon>Bivalvia</taxon>
        <taxon>Autobranchia</taxon>
        <taxon>Pteriomorphia</taxon>
        <taxon>Mytilida</taxon>
        <taxon>Mytiloidea</taxon>
        <taxon>Mytilidae</taxon>
        <taxon>Mytilinae</taxon>
        <taxon>Mytilus</taxon>
    </lineage>
</organism>
<keyword evidence="1" id="KW-0862">Zinc</keyword>
<dbReference type="PANTHER" id="PTHR25462:SF305">
    <property type="entry name" value="RING-TYPE DOMAIN-CONTAINING PROTEIN"/>
    <property type="match status" value="1"/>
</dbReference>
<dbReference type="GO" id="GO:0005654">
    <property type="term" value="C:nucleoplasm"/>
    <property type="evidence" value="ECO:0007669"/>
    <property type="project" value="TreeGrafter"/>
</dbReference>
<dbReference type="SUPFAM" id="SSF57845">
    <property type="entry name" value="B-box zinc-binding domain"/>
    <property type="match status" value="1"/>
</dbReference>
<keyword evidence="4" id="KW-1185">Reference proteome</keyword>
<gene>
    <name evidence="3" type="ORF">MEDL_26515</name>
</gene>
<reference evidence="3" key="1">
    <citation type="submission" date="2021-03" db="EMBL/GenBank/DDBJ databases">
        <authorList>
            <person name="Bekaert M."/>
        </authorList>
    </citation>
    <scope>NUCLEOTIDE SEQUENCE</scope>
</reference>
<feature type="domain" description="B box-type" evidence="2">
    <location>
        <begin position="4"/>
        <end position="50"/>
    </location>
</feature>
<dbReference type="CDD" id="cd19757">
    <property type="entry name" value="Bbox1"/>
    <property type="match status" value="1"/>
</dbReference>
<dbReference type="PROSITE" id="PS50119">
    <property type="entry name" value="ZF_BBOX"/>
    <property type="match status" value="2"/>
</dbReference>
<dbReference type="OrthoDB" id="6093251at2759"/>
<feature type="domain" description="B box-type" evidence="2">
    <location>
        <begin position="56"/>
        <end position="96"/>
    </location>
</feature>
<protein>
    <recommendedName>
        <fullName evidence="2">B box-type domain-containing protein</fullName>
    </recommendedName>
</protein>
<accession>A0A8S3RW48</accession>
<dbReference type="Proteomes" id="UP000683360">
    <property type="component" value="Unassembled WGS sequence"/>
</dbReference>
<comment type="caution">
    <text evidence="3">The sequence shown here is derived from an EMBL/GenBank/DDBJ whole genome shotgun (WGS) entry which is preliminary data.</text>
</comment>
<keyword evidence="1" id="KW-0863">Zinc-finger</keyword>
<dbReference type="PANTHER" id="PTHR25462">
    <property type="entry name" value="BONUS, ISOFORM C-RELATED"/>
    <property type="match status" value="1"/>
</dbReference>
<evidence type="ECO:0000313" key="4">
    <source>
        <dbReference type="Proteomes" id="UP000683360"/>
    </source>
</evidence>
<dbReference type="InterPro" id="IPR000315">
    <property type="entry name" value="Znf_B-box"/>
</dbReference>
<dbReference type="GO" id="GO:0008270">
    <property type="term" value="F:zinc ion binding"/>
    <property type="evidence" value="ECO:0007669"/>
    <property type="project" value="UniProtKB-KW"/>
</dbReference>
<dbReference type="Pfam" id="PF00643">
    <property type="entry name" value="zf-B_box"/>
    <property type="match status" value="1"/>
</dbReference>
<dbReference type="Gene3D" id="3.30.160.60">
    <property type="entry name" value="Classic Zinc Finger"/>
    <property type="match status" value="1"/>
</dbReference>
<dbReference type="InterPro" id="IPR047153">
    <property type="entry name" value="TRIM45/56/19-like"/>
</dbReference>